<evidence type="ECO:0000256" key="5">
    <source>
        <dbReference type="ARBA" id="ARBA00022737"/>
    </source>
</evidence>
<protein>
    <recommendedName>
        <fullName evidence="3">RING-type E3 ubiquitin transferase</fullName>
        <ecNumber evidence="3">2.3.2.27</ecNumber>
    </recommendedName>
</protein>
<feature type="coiled-coil region" evidence="7">
    <location>
        <begin position="193"/>
        <end position="220"/>
    </location>
</feature>
<dbReference type="InterPro" id="IPR000225">
    <property type="entry name" value="Armadillo"/>
</dbReference>
<dbReference type="InterPro" id="IPR045766">
    <property type="entry name" value="MCAfunc"/>
</dbReference>
<dbReference type="OMA" id="GNVQGCI"/>
<evidence type="ECO:0000256" key="4">
    <source>
        <dbReference type="ARBA" id="ARBA00022679"/>
    </source>
</evidence>
<reference evidence="9 10" key="1">
    <citation type="journal article" date="2012" name="Nat. Biotechnol.">
        <title>Draft genome sequence of pigeonpea (Cajanus cajan), an orphan legume crop of resource-poor farmers.</title>
        <authorList>
            <person name="Varshney R.K."/>
            <person name="Chen W."/>
            <person name="Li Y."/>
            <person name="Bharti A.K."/>
            <person name="Saxena R.K."/>
            <person name="Schlueter J.A."/>
            <person name="Donoghue M.T."/>
            <person name="Azam S."/>
            <person name="Fan G."/>
            <person name="Whaley A.M."/>
            <person name="Farmer A.D."/>
            <person name="Sheridan J."/>
            <person name="Iwata A."/>
            <person name="Tuteja R."/>
            <person name="Penmetsa R.V."/>
            <person name="Wu W."/>
            <person name="Upadhyaya H.D."/>
            <person name="Yang S.P."/>
            <person name="Shah T."/>
            <person name="Saxena K.B."/>
            <person name="Michael T."/>
            <person name="McCombie W.R."/>
            <person name="Yang B."/>
            <person name="Zhang G."/>
            <person name="Yang H."/>
            <person name="Wang J."/>
            <person name="Spillane C."/>
            <person name="Cook D.R."/>
            <person name="May G.D."/>
            <person name="Xu X."/>
            <person name="Jackson S.A."/>
        </authorList>
    </citation>
    <scope>NUCLEOTIDE SEQUENCE [LARGE SCALE GENOMIC DNA]</scope>
    <source>
        <strain evidence="10">cv. Asha</strain>
    </source>
</reference>
<evidence type="ECO:0000313" key="10">
    <source>
        <dbReference type="Proteomes" id="UP000075243"/>
    </source>
</evidence>
<keyword evidence="10" id="KW-1185">Reference proteome</keyword>
<keyword evidence="5" id="KW-0677">Repeat</keyword>
<gene>
    <name evidence="9" type="ORF">KK1_003955</name>
</gene>
<sequence>MENELLVRASLTPACELLSRTISTIFDTVKAANEVVIHKENFKSFSVHLENISFMLKSLTKEDIHNPGSFENAMNGFNREIQVAKQLSVECNNRSKIYLLINSRKIITCLNCCTKDIGRAVSLIPLVSLDTGLNRKISELCQKMLDAEYQTGAAGEKILEKIETAIQEGNVERSYVNQLLTCIADAIGIPMEHGALKREFEELKNEMEAAKSRVDMAEALHMEKIVTMLGKADYITSAQEKETKYFEKRNSLGERPLAALQSFYCPISLDIMVDPVETSSGKTFERSAIEKWFAEGNTHCPLTRLPLDTKILRPNKTLKQSIQEWKDRNTIITISTIKSELETNEDEGVIQSLDKLHDICLERDEHREWLKMENYITDLIGLLSSKNREIRKRVLLILSMLAMDNAENKEDIAKVENALGSIVRSLSRQVEERKLALELLLELSKSKTVCSLIGNIQGSILLLVSMLNSDDVEAFKNAHELLENLSFLDQNVIEMAKANYLKPLLLKLSTGPENMKIVMTETLSKITLTDQNKLSLVKDGALQPLLQLLLNNDLEIKKVAVKALLQLSSLPENGLQMLKEDVAQPLLELLYCSLQLPTLLEQVVATIMHLAISTTHQQAEAEQVSLLDSEEDIFKFFSLISLTEVEIQNKILKAFQALCQSFYGFRIRKRLRQISAAKVLVLLLELNTQTVQVSALKLFYCLTEDGDYGNISSHITERFIKVLLTIIEASNDAEEVATAIGIISKLPQESEMTWWLLDSGALKTISTCLTDQYKHASHKNQVVENSVQALFRFTVSTNLEWQKRVASEGLIPVLVQLLHSGTPFTKQNAAISIKQFSESSYCLSEPIKKPGIFKCCFVAQENGCPAHLGTCSVESSFCIVQANALEPLVRMLAEKDVETREASLDALLTLVDSEAPQSGSKVLANSNAIAPMIQLLSVQAPRLQEKILIALERIFQLDEVRNKYKSLATMPFVDITQGKDSRLRSLAAKGLAQLGVLDKQSSYF</sequence>
<evidence type="ECO:0000256" key="6">
    <source>
        <dbReference type="PROSITE-ProRule" id="PRU00259"/>
    </source>
</evidence>
<evidence type="ECO:0000256" key="1">
    <source>
        <dbReference type="ARBA" id="ARBA00000900"/>
    </source>
</evidence>
<dbReference type="SUPFAM" id="SSF48371">
    <property type="entry name" value="ARM repeat"/>
    <property type="match status" value="3"/>
</dbReference>
<dbReference type="Gene3D" id="1.25.10.10">
    <property type="entry name" value="Leucine-rich Repeat Variant"/>
    <property type="match status" value="3"/>
</dbReference>
<dbReference type="AlphaFoldDB" id="A0A151SS95"/>
<dbReference type="CDD" id="cd16664">
    <property type="entry name" value="RING-Ubox_PUB"/>
    <property type="match status" value="1"/>
</dbReference>
<feature type="domain" description="U-box" evidence="8">
    <location>
        <begin position="258"/>
        <end position="332"/>
    </location>
</feature>
<proteinExistence type="predicted"/>
<evidence type="ECO:0000259" key="8">
    <source>
        <dbReference type="PROSITE" id="PS51698"/>
    </source>
</evidence>
<dbReference type="SMART" id="SM00504">
    <property type="entry name" value="Ubox"/>
    <property type="match status" value="1"/>
</dbReference>
<dbReference type="InterPro" id="IPR003613">
    <property type="entry name" value="Ubox_domain"/>
</dbReference>
<dbReference type="InterPro" id="IPR013083">
    <property type="entry name" value="Znf_RING/FYVE/PHD"/>
</dbReference>
<dbReference type="OrthoDB" id="7537227at2759"/>
<accession>A0A151SS95</accession>
<evidence type="ECO:0000256" key="3">
    <source>
        <dbReference type="ARBA" id="ARBA00012483"/>
    </source>
</evidence>
<keyword evidence="7" id="KW-0175">Coiled coil</keyword>
<evidence type="ECO:0000256" key="7">
    <source>
        <dbReference type="SAM" id="Coils"/>
    </source>
</evidence>
<name>A0A151SS95_CAJCA</name>
<dbReference type="InterPro" id="IPR052608">
    <property type="entry name" value="U-box_domain_protein"/>
</dbReference>
<dbReference type="Pfam" id="PF00514">
    <property type="entry name" value="Arm"/>
    <property type="match status" value="2"/>
</dbReference>
<dbReference type="Gramene" id="C.cajan_03871.t">
    <property type="protein sequence ID" value="C.cajan_03871.t"/>
    <property type="gene ID" value="C.cajan_03871"/>
</dbReference>
<dbReference type="PANTHER" id="PTHR45958:SF8">
    <property type="entry name" value="U-BOX DOMAIN-CONTAINING PROTEIN 44-LIKE"/>
    <property type="match status" value="1"/>
</dbReference>
<dbReference type="PROSITE" id="PS51698">
    <property type="entry name" value="U_BOX"/>
    <property type="match status" value="1"/>
</dbReference>
<comment type="pathway">
    <text evidence="2">Protein modification; protein ubiquitination.</text>
</comment>
<dbReference type="STRING" id="3821.A0A151SS95"/>
<dbReference type="InterPro" id="IPR045210">
    <property type="entry name" value="RING-Ubox_PUB"/>
</dbReference>
<dbReference type="SUPFAM" id="SSF57850">
    <property type="entry name" value="RING/U-box"/>
    <property type="match status" value="1"/>
</dbReference>
<dbReference type="Pfam" id="PF04564">
    <property type="entry name" value="U-box"/>
    <property type="match status" value="1"/>
</dbReference>
<dbReference type="PROSITE" id="PS50176">
    <property type="entry name" value="ARM_REPEAT"/>
    <property type="match status" value="1"/>
</dbReference>
<dbReference type="InterPro" id="IPR011989">
    <property type="entry name" value="ARM-like"/>
</dbReference>
<dbReference type="PANTHER" id="PTHR45958">
    <property type="entry name" value="RING-TYPE E3 UBIQUITIN TRANSFERASE"/>
    <property type="match status" value="1"/>
</dbReference>
<dbReference type="EMBL" id="CM003613">
    <property type="protein sequence ID" value="KYP57687.1"/>
    <property type="molecule type" value="Genomic_DNA"/>
</dbReference>
<dbReference type="SMART" id="SM00185">
    <property type="entry name" value="ARM"/>
    <property type="match status" value="4"/>
</dbReference>
<evidence type="ECO:0000313" key="9">
    <source>
        <dbReference type="EMBL" id="KYP57687.1"/>
    </source>
</evidence>
<dbReference type="GO" id="GO:0061630">
    <property type="term" value="F:ubiquitin protein ligase activity"/>
    <property type="evidence" value="ECO:0007669"/>
    <property type="project" value="UniProtKB-EC"/>
</dbReference>
<comment type="catalytic activity">
    <reaction evidence="1">
        <text>S-ubiquitinyl-[E2 ubiquitin-conjugating enzyme]-L-cysteine + [acceptor protein]-L-lysine = [E2 ubiquitin-conjugating enzyme]-L-cysteine + N(6)-ubiquitinyl-[acceptor protein]-L-lysine.</text>
        <dbReference type="EC" id="2.3.2.27"/>
    </reaction>
</comment>
<dbReference type="EC" id="2.3.2.27" evidence="3"/>
<dbReference type="Pfam" id="PF19584">
    <property type="entry name" value="MCAfunc"/>
    <property type="match status" value="1"/>
</dbReference>
<evidence type="ECO:0000256" key="2">
    <source>
        <dbReference type="ARBA" id="ARBA00004906"/>
    </source>
</evidence>
<feature type="repeat" description="ARM" evidence="6">
    <location>
        <begin position="540"/>
        <end position="582"/>
    </location>
</feature>
<organism evidence="9 10">
    <name type="scientific">Cajanus cajan</name>
    <name type="common">Pigeon pea</name>
    <name type="synonym">Cajanus indicus</name>
    <dbReference type="NCBI Taxonomy" id="3821"/>
    <lineage>
        <taxon>Eukaryota</taxon>
        <taxon>Viridiplantae</taxon>
        <taxon>Streptophyta</taxon>
        <taxon>Embryophyta</taxon>
        <taxon>Tracheophyta</taxon>
        <taxon>Spermatophyta</taxon>
        <taxon>Magnoliopsida</taxon>
        <taxon>eudicotyledons</taxon>
        <taxon>Gunneridae</taxon>
        <taxon>Pentapetalae</taxon>
        <taxon>rosids</taxon>
        <taxon>fabids</taxon>
        <taxon>Fabales</taxon>
        <taxon>Fabaceae</taxon>
        <taxon>Papilionoideae</taxon>
        <taxon>50 kb inversion clade</taxon>
        <taxon>NPAAA clade</taxon>
        <taxon>indigoferoid/millettioid clade</taxon>
        <taxon>Phaseoleae</taxon>
        <taxon>Cajanus</taxon>
    </lineage>
</organism>
<dbReference type="GO" id="GO:0016567">
    <property type="term" value="P:protein ubiquitination"/>
    <property type="evidence" value="ECO:0007669"/>
    <property type="project" value="UniProtKB-UniPathway"/>
</dbReference>
<dbReference type="Proteomes" id="UP000075243">
    <property type="component" value="Chromosome 11"/>
</dbReference>
<dbReference type="InterPro" id="IPR016024">
    <property type="entry name" value="ARM-type_fold"/>
</dbReference>
<keyword evidence="4" id="KW-0808">Transferase</keyword>
<dbReference type="UniPathway" id="UPA00143"/>
<dbReference type="Gene3D" id="3.30.40.10">
    <property type="entry name" value="Zinc/RING finger domain, C3HC4 (zinc finger)"/>
    <property type="match status" value="1"/>
</dbReference>